<dbReference type="InterPro" id="IPR050571">
    <property type="entry name" value="Class-IV_PLP-Dep_Aminotrnsfr"/>
</dbReference>
<dbReference type="Gene3D" id="3.30.470.10">
    <property type="match status" value="1"/>
</dbReference>
<dbReference type="FunFam" id="3.20.10.10:FF:000002">
    <property type="entry name" value="D-alanine aminotransferase"/>
    <property type="match status" value="1"/>
</dbReference>
<evidence type="ECO:0000256" key="1">
    <source>
        <dbReference type="ARBA" id="ARBA00001933"/>
    </source>
</evidence>
<comment type="similarity">
    <text evidence="2">Belongs to the class-IV pyridoxal-phosphate-dependent aminotransferase family.</text>
</comment>
<accession>A0A558DQ09</accession>
<reference evidence="13 14" key="1">
    <citation type="submission" date="2019-07" db="EMBL/GenBank/DDBJ databases">
        <title>The pathways for chlorine oxyanion respiration interact through the shared metabolite chlorate.</title>
        <authorList>
            <person name="Barnum T.P."/>
            <person name="Cheng Y."/>
            <person name="Hill K.A."/>
            <person name="Lucas L.N."/>
            <person name="Carlson H.K."/>
            <person name="Coates J.D."/>
        </authorList>
    </citation>
    <scope>NUCLEOTIDE SEQUENCE [LARGE SCALE GENOMIC DNA]</scope>
    <source>
        <strain evidence="13 14">BK-1</strain>
    </source>
</reference>
<dbReference type="OrthoDB" id="9805628at2"/>
<dbReference type="EMBL" id="VMNH01000024">
    <property type="protein sequence ID" value="TVO70481.1"/>
    <property type="molecule type" value="Genomic_DNA"/>
</dbReference>
<gene>
    <name evidence="13" type="primary">pabC</name>
    <name evidence="13" type="ORF">FHP88_16475</name>
</gene>
<dbReference type="EC" id="4.1.3.38" evidence="8 12"/>
<evidence type="ECO:0000256" key="5">
    <source>
        <dbReference type="ARBA" id="ARBA00022909"/>
    </source>
</evidence>
<keyword evidence="14" id="KW-1185">Reference proteome</keyword>
<sequence length="274" mass="30523">MRLLINGKTETQISATDRGLQYGDGLFETMTVRDGRPCLWHQHMERLQSGCHRLNIPAPDSSVLYDEVRQEIGVANHGVIKVIVTRGPGGRGYTPQSESISTRIVNWSEMQEYPAEYYQKGIVARLCSTRLGWNPTLAGIKHLNRLEQVMARSEWNDPSIQEGLMMDSASYVIEGTFSNLFVMQNGRLVTPDLSRCGVAGVMQGVVMRTAEKLGVPVTVDNISVQDLWSADALFVTNSLIGLWPVRELSGHEFSIDVIPEILTTTVMSEAFNHE</sequence>
<dbReference type="InterPro" id="IPR043131">
    <property type="entry name" value="BCAT-like_N"/>
</dbReference>
<evidence type="ECO:0000256" key="4">
    <source>
        <dbReference type="ARBA" id="ARBA00022898"/>
    </source>
</evidence>
<keyword evidence="6 13" id="KW-0456">Lyase</keyword>
<comment type="subunit">
    <text evidence="3">Homodimer.</text>
</comment>
<name>A0A558DQ09_9GAMM</name>
<dbReference type="PANTHER" id="PTHR42743:SF2">
    <property type="entry name" value="AMINODEOXYCHORISMATE LYASE"/>
    <property type="match status" value="1"/>
</dbReference>
<comment type="cofactor">
    <cofactor evidence="1">
        <name>pyridoxal 5'-phosphate</name>
        <dbReference type="ChEBI" id="CHEBI:597326"/>
    </cofactor>
</comment>
<dbReference type="InterPro" id="IPR001544">
    <property type="entry name" value="Aminotrans_IV"/>
</dbReference>
<evidence type="ECO:0000313" key="13">
    <source>
        <dbReference type="EMBL" id="TVO70481.1"/>
    </source>
</evidence>
<evidence type="ECO:0000256" key="7">
    <source>
        <dbReference type="ARBA" id="ARBA00035633"/>
    </source>
</evidence>
<comment type="caution">
    <text evidence="13">The sequence shown here is derived from an EMBL/GenBank/DDBJ whole genome shotgun (WGS) entry which is preliminary data.</text>
</comment>
<dbReference type="GO" id="GO:0046656">
    <property type="term" value="P:folic acid biosynthetic process"/>
    <property type="evidence" value="ECO:0007669"/>
    <property type="project" value="UniProtKB-KW"/>
</dbReference>
<dbReference type="PANTHER" id="PTHR42743">
    <property type="entry name" value="AMINO-ACID AMINOTRANSFERASE"/>
    <property type="match status" value="1"/>
</dbReference>
<dbReference type="SUPFAM" id="SSF56752">
    <property type="entry name" value="D-aminoacid aminotransferase-like PLP-dependent enzymes"/>
    <property type="match status" value="1"/>
</dbReference>
<comment type="catalytic activity">
    <reaction evidence="9">
        <text>4-amino-4-deoxychorismate = 4-aminobenzoate + pyruvate + H(+)</text>
        <dbReference type="Rhea" id="RHEA:16201"/>
        <dbReference type="ChEBI" id="CHEBI:15361"/>
        <dbReference type="ChEBI" id="CHEBI:15378"/>
        <dbReference type="ChEBI" id="CHEBI:17836"/>
        <dbReference type="ChEBI" id="CHEBI:58406"/>
        <dbReference type="EC" id="4.1.3.38"/>
    </reaction>
</comment>
<protein>
    <recommendedName>
        <fullName evidence="11 12">Aminodeoxychorismate lyase</fullName>
        <ecNumber evidence="8 12">4.1.3.38</ecNumber>
    </recommendedName>
</protein>
<dbReference type="Gene3D" id="3.20.10.10">
    <property type="entry name" value="D-amino Acid Aminotransferase, subunit A, domain 2"/>
    <property type="match status" value="1"/>
</dbReference>
<evidence type="ECO:0000256" key="10">
    <source>
        <dbReference type="ARBA" id="ARBA00054027"/>
    </source>
</evidence>
<keyword evidence="5" id="KW-0289">Folate biosynthesis</keyword>
<dbReference type="GO" id="GO:0008696">
    <property type="term" value="F:4-amino-4-deoxychorismate lyase activity"/>
    <property type="evidence" value="ECO:0007669"/>
    <property type="project" value="UniProtKB-UniRule"/>
</dbReference>
<dbReference type="NCBIfam" id="NF004761">
    <property type="entry name" value="PRK06092.1"/>
    <property type="match status" value="1"/>
</dbReference>
<dbReference type="GO" id="GO:0008153">
    <property type="term" value="P:4-aminobenzoate biosynthetic process"/>
    <property type="evidence" value="ECO:0007669"/>
    <property type="project" value="UniProtKB-UniRule"/>
</dbReference>
<dbReference type="NCBIfam" id="TIGR03461">
    <property type="entry name" value="pabC_Proteo"/>
    <property type="match status" value="1"/>
</dbReference>
<dbReference type="Pfam" id="PF01063">
    <property type="entry name" value="Aminotran_4"/>
    <property type="match status" value="1"/>
</dbReference>
<evidence type="ECO:0000256" key="12">
    <source>
        <dbReference type="NCBIfam" id="TIGR03461"/>
    </source>
</evidence>
<dbReference type="InterPro" id="IPR036038">
    <property type="entry name" value="Aminotransferase-like"/>
</dbReference>
<comment type="function">
    <text evidence="10">Involved in the biosynthesis of p-aminobenzoate (PABA), a precursor of tetrahydrofolate. Converts 4-amino-4-deoxychorismate into 4-aminobenzoate (PABA) and pyruvate.</text>
</comment>
<dbReference type="CDD" id="cd01559">
    <property type="entry name" value="ADCL_like"/>
    <property type="match status" value="1"/>
</dbReference>
<dbReference type="GO" id="GO:0030170">
    <property type="term" value="F:pyridoxal phosphate binding"/>
    <property type="evidence" value="ECO:0007669"/>
    <property type="project" value="InterPro"/>
</dbReference>
<dbReference type="GO" id="GO:0005829">
    <property type="term" value="C:cytosol"/>
    <property type="evidence" value="ECO:0007669"/>
    <property type="project" value="TreeGrafter"/>
</dbReference>
<proteinExistence type="inferred from homology"/>
<evidence type="ECO:0000256" key="3">
    <source>
        <dbReference type="ARBA" id="ARBA00011738"/>
    </source>
</evidence>
<dbReference type="InterPro" id="IPR017824">
    <property type="entry name" value="Aminodeoxychorismate_lyase_IV"/>
</dbReference>
<evidence type="ECO:0000256" key="9">
    <source>
        <dbReference type="ARBA" id="ARBA00049529"/>
    </source>
</evidence>
<dbReference type="InterPro" id="IPR043132">
    <property type="entry name" value="BCAT-like_C"/>
</dbReference>
<keyword evidence="4" id="KW-0663">Pyridoxal phosphate</keyword>
<evidence type="ECO:0000256" key="8">
    <source>
        <dbReference type="ARBA" id="ARBA00035676"/>
    </source>
</evidence>
<evidence type="ECO:0000313" key="14">
    <source>
        <dbReference type="Proteomes" id="UP000316649"/>
    </source>
</evidence>
<evidence type="ECO:0000256" key="2">
    <source>
        <dbReference type="ARBA" id="ARBA00009320"/>
    </source>
</evidence>
<comment type="pathway">
    <text evidence="7">Cofactor biosynthesis; tetrahydrofolate biosynthesis; 4-aminobenzoate from chorismate: step 2/2.</text>
</comment>
<evidence type="ECO:0000256" key="6">
    <source>
        <dbReference type="ARBA" id="ARBA00023239"/>
    </source>
</evidence>
<dbReference type="AlphaFoldDB" id="A0A558DQ09"/>
<organism evidence="13 14">
    <name type="scientific">Sedimenticola selenatireducens</name>
    <dbReference type="NCBI Taxonomy" id="191960"/>
    <lineage>
        <taxon>Bacteria</taxon>
        <taxon>Pseudomonadati</taxon>
        <taxon>Pseudomonadota</taxon>
        <taxon>Gammaproteobacteria</taxon>
        <taxon>Chromatiales</taxon>
        <taxon>Sedimenticolaceae</taxon>
        <taxon>Sedimenticola</taxon>
    </lineage>
</organism>
<evidence type="ECO:0000256" key="11">
    <source>
        <dbReference type="ARBA" id="ARBA00069174"/>
    </source>
</evidence>
<dbReference type="Proteomes" id="UP000316649">
    <property type="component" value="Unassembled WGS sequence"/>
</dbReference>